<evidence type="ECO:0000313" key="2">
    <source>
        <dbReference type="EMBL" id="UOB16289.1"/>
    </source>
</evidence>
<dbReference type="EMBL" id="CP094358">
    <property type="protein sequence ID" value="UOB16289.1"/>
    <property type="molecule type" value="Genomic_DNA"/>
</dbReference>
<evidence type="ECO:0008006" key="4">
    <source>
        <dbReference type="Google" id="ProtNLM"/>
    </source>
</evidence>
<dbReference type="InterPro" id="IPR022385">
    <property type="entry name" value="Rhs_assc_core"/>
</dbReference>
<dbReference type="NCBIfam" id="TIGR03696">
    <property type="entry name" value="Rhs_assc_core"/>
    <property type="match status" value="1"/>
</dbReference>
<dbReference type="Gene3D" id="2.180.10.10">
    <property type="entry name" value="RHS repeat-associated core"/>
    <property type="match status" value="1"/>
</dbReference>
<feature type="coiled-coil region" evidence="1">
    <location>
        <begin position="185"/>
        <end position="232"/>
    </location>
</feature>
<accession>A0A9E6ZIR2</accession>
<name>A0A9E6ZIR2_9FLAO</name>
<sequence>MTDGSFVIYTDYTGNYIYENGSLKMFFHPEGYFDVTDTPPSGELEGVYVYQYKDHLGNIRLSYSDSDGSGVISANAEIIEENNYYPFGLEHKGYNNVVNGAEYPYSYNGKEKQEELGLNWLDYGARNYDAALGRWMNIDNLAEQYKTFSPYHYAGNNPVLNYDVDGNEFTEAAWKWVNKLIADINSRQERNNEKIADKQAQLKEDGLSKGKIRRLNNQISRLQDNNTDLENVRGEIATLAASDQVDNVVEDSGGTERDMLGNSSTTNQTSFNFSNGNVDITISSGTDLGLFSHELKHAYQFEIGEISFGPKRPDFLFGIDKQDELEGYQRGALFGGKNITSTRDLGDSYDILPNGPYNSNNVKWIRQALNYSTAEEQQKRLKQVATSFRHAFRVNGKTYYKKKE</sequence>
<reference evidence="2" key="1">
    <citation type="submission" date="2022-03" db="EMBL/GenBank/DDBJ databases">
        <title>Description of Abyssus ytuae gen. nov., sp. nov., a novel member of the family Flavobacteriaceae isolated from the sediment of Mariana Trench.</title>
        <authorList>
            <person name="Zhang J."/>
            <person name="Xu X."/>
        </authorList>
    </citation>
    <scope>NUCLEOTIDE SEQUENCE</scope>
    <source>
        <strain evidence="2">MT3330</strain>
    </source>
</reference>
<protein>
    <recommendedName>
        <fullName evidence="4">RHS repeat-associated core domain-containing protein</fullName>
    </recommendedName>
</protein>
<dbReference type="RefSeq" id="WP_255841459.1">
    <property type="nucleotide sequence ID" value="NZ_CP094358.1"/>
</dbReference>
<dbReference type="Proteomes" id="UP000831290">
    <property type="component" value="Chromosome"/>
</dbReference>
<organism evidence="2 3">
    <name type="scientific">Abyssalbus ytuae</name>
    <dbReference type="NCBI Taxonomy" id="2926907"/>
    <lineage>
        <taxon>Bacteria</taxon>
        <taxon>Pseudomonadati</taxon>
        <taxon>Bacteroidota</taxon>
        <taxon>Flavobacteriia</taxon>
        <taxon>Flavobacteriales</taxon>
        <taxon>Flavobacteriaceae</taxon>
        <taxon>Abyssalbus</taxon>
    </lineage>
</organism>
<dbReference type="AlphaFoldDB" id="A0A9E6ZIR2"/>
<keyword evidence="3" id="KW-1185">Reference proteome</keyword>
<evidence type="ECO:0000256" key="1">
    <source>
        <dbReference type="SAM" id="Coils"/>
    </source>
</evidence>
<gene>
    <name evidence="2" type="ORF">MQE35_11125</name>
</gene>
<evidence type="ECO:0000313" key="3">
    <source>
        <dbReference type="Proteomes" id="UP000831290"/>
    </source>
</evidence>
<keyword evidence="1" id="KW-0175">Coiled coil</keyword>
<dbReference type="InterPro" id="IPR050708">
    <property type="entry name" value="T6SS_VgrG/RHS"/>
</dbReference>
<dbReference type="PANTHER" id="PTHR32305:SF15">
    <property type="entry name" value="PROTEIN RHSA-RELATED"/>
    <property type="match status" value="1"/>
</dbReference>
<proteinExistence type="predicted"/>
<dbReference type="KEGG" id="fbm:MQE35_11125"/>
<dbReference type="PANTHER" id="PTHR32305">
    <property type="match status" value="1"/>
</dbReference>